<comment type="caution">
    <text evidence="1">The sequence shown here is derived from an EMBL/GenBank/DDBJ whole genome shotgun (WGS) entry which is preliminary data.</text>
</comment>
<sequence>MDTTTCWIAAGDRQGWCWGCCWPGRAPRDGAGEAGDFLRDFRGDTVHPTTLELLDELGLGDRFERLPQNRLDEVLAPVGGGIQRVGDLAPPGR</sequence>
<organism evidence="1 2">
    <name type="scientific">Nonomuraea deserti</name>
    <dbReference type="NCBI Taxonomy" id="1848322"/>
    <lineage>
        <taxon>Bacteria</taxon>
        <taxon>Bacillati</taxon>
        <taxon>Actinomycetota</taxon>
        <taxon>Actinomycetes</taxon>
        <taxon>Streptosporangiales</taxon>
        <taxon>Streptosporangiaceae</taxon>
        <taxon>Nonomuraea</taxon>
    </lineage>
</organism>
<dbReference type="Proteomes" id="UP000295258">
    <property type="component" value="Unassembled WGS sequence"/>
</dbReference>
<evidence type="ECO:0000313" key="2">
    <source>
        <dbReference type="Proteomes" id="UP000295258"/>
    </source>
</evidence>
<dbReference type="AlphaFoldDB" id="A0A4R4V122"/>
<name>A0A4R4V122_9ACTN</name>
<keyword evidence="2" id="KW-1185">Reference proteome</keyword>
<dbReference type="EMBL" id="SMKO01000130">
    <property type="protein sequence ID" value="TDC98768.1"/>
    <property type="molecule type" value="Genomic_DNA"/>
</dbReference>
<dbReference type="RefSeq" id="WP_132600756.1">
    <property type="nucleotide sequence ID" value="NZ_SMKO01000130.1"/>
</dbReference>
<proteinExistence type="predicted"/>
<gene>
    <name evidence="1" type="ORF">E1292_34080</name>
</gene>
<reference evidence="1 2" key="1">
    <citation type="submission" date="2019-03" db="EMBL/GenBank/DDBJ databases">
        <title>Draft genome sequences of novel Actinobacteria.</title>
        <authorList>
            <person name="Sahin N."/>
            <person name="Ay H."/>
            <person name="Saygin H."/>
        </authorList>
    </citation>
    <scope>NUCLEOTIDE SEQUENCE [LARGE SCALE GENOMIC DNA]</scope>
    <source>
        <strain evidence="1 2">KC310</strain>
    </source>
</reference>
<evidence type="ECO:0000313" key="1">
    <source>
        <dbReference type="EMBL" id="TDC98768.1"/>
    </source>
</evidence>
<accession>A0A4R4V122</accession>
<protein>
    <submittedName>
        <fullName evidence="1">Uncharacterized protein</fullName>
    </submittedName>
</protein>